<evidence type="ECO:0000256" key="4">
    <source>
        <dbReference type="PROSITE-ProRule" id="PRU00176"/>
    </source>
</evidence>
<dbReference type="Gene3D" id="3.30.70.330">
    <property type="match status" value="1"/>
</dbReference>
<dbReference type="AlphaFoldDB" id="A0A6H0XRR6"/>
<reference evidence="7 8" key="1">
    <citation type="journal article" date="2016" name="Sci. Rep.">
        <title>Peltaster fructicola genome reveals evolution from an invasive phytopathogen to an ectophytic parasite.</title>
        <authorList>
            <person name="Xu C."/>
            <person name="Chen H."/>
            <person name="Gleason M.L."/>
            <person name="Xu J.R."/>
            <person name="Liu H."/>
            <person name="Zhang R."/>
            <person name="Sun G."/>
        </authorList>
    </citation>
    <scope>NUCLEOTIDE SEQUENCE [LARGE SCALE GENOMIC DNA]</scope>
    <source>
        <strain evidence="7 8">LNHT1506</strain>
    </source>
</reference>
<sequence>MAATTTRTTKRKSTDSTEQMLKKLKVAKSADRPLPAKSALKKDLPIETDTAPAKTKKSSNNTAAVPAKTKKSSDHTAVASAKTKKSAKSTPAPPVASEPEPIETLEEKLVESDDEQENGAALTADQTEALLAGFSSSDEDDEDEGIPIDKLPKAPVDKTLALKAAEVAGELTTANEVDSESTPGVIYIGRLPHGFFEHQMRAYFSQFGKITHLRLARSRKTARSQHYAFIEFASAAVADIVAKTMDKYLMFNHILQVRRVPSEQVKETIWHGEGRRARAMPLNRIEGSRLKKGTTKEGWNNRVERENKRRQSKADKLKELGYEYEAPVAKSLGETKQIEAPAEAVDEPAETSEKAQPARVKNASNSGKKRTAAAATEGRNRKKTKAKA</sequence>
<keyword evidence="2 4" id="KW-0694">RNA-binding</keyword>
<evidence type="ECO:0000256" key="1">
    <source>
        <dbReference type="ARBA" id="ARBA00004604"/>
    </source>
</evidence>
<feature type="compositionally biased region" description="Basic and acidic residues" evidence="5">
    <location>
        <begin position="302"/>
        <end position="314"/>
    </location>
</feature>
<dbReference type="SUPFAM" id="SSF54928">
    <property type="entry name" value="RNA-binding domain, RBD"/>
    <property type="match status" value="1"/>
</dbReference>
<feature type="region of interest" description="Disordered" evidence="5">
    <location>
        <begin position="1"/>
        <end position="104"/>
    </location>
</feature>
<keyword evidence="3" id="KW-0539">Nucleus</keyword>
<dbReference type="EMBL" id="CP051140">
    <property type="protein sequence ID" value="QIW97402.1"/>
    <property type="molecule type" value="Genomic_DNA"/>
</dbReference>
<dbReference type="PROSITE" id="PS50102">
    <property type="entry name" value="RRM"/>
    <property type="match status" value="1"/>
</dbReference>
<dbReference type="Pfam" id="PF00076">
    <property type="entry name" value="RRM_1"/>
    <property type="match status" value="1"/>
</dbReference>
<feature type="domain" description="RRM" evidence="6">
    <location>
        <begin position="184"/>
        <end position="262"/>
    </location>
</feature>
<dbReference type="InterPro" id="IPR035979">
    <property type="entry name" value="RBD_domain_sf"/>
</dbReference>
<dbReference type="GO" id="GO:0003723">
    <property type="term" value="F:RNA binding"/>
    <property type="evidence" value="ECO:0007669"/>
    <property type="project" value="UniProtKB-UniRule"/>
</dbReference>
<dbReference type="InterPro" id="IPR000504">
    <property type="entry name" value="RRM_dom"/>
</dbReference>
<dbReference type="CDD" id="cd12307">
    <property type="entry name" value="RRM_NIFK_like"/>
    <property type="match status" value="1"/>
</dbReference>
<organism evidence="7 8">
    <name type="scientific">Peltaster fructicola</name>
    <dbReference type="NCBI Taxonomy" id="286661"/>
    <lineage>
        <taxon>Eukaryota</taxon>
        <taxon>Fungi</taxon>
        <taxon>Dikarya</taxon>
        <taxon>Ascomycota</taxon>
        <taxon>Pezizomycotina</taxon>
        <taxon>Dothideomycetes</taxon>
        <taxon>Dothideomycetes incertae sedis</taxon>
        <taxon>Peltaster</taxon>
    </lineage>
</organism>
<dbReference type="OrthoDB" id="21467at2759"/>
<dbReference type="GO" id="GO:0005730">
    <property type="term" value="C:nucleolus"/>
    <property type="evidence" value="ECO:0007669"/>
    <property type="project" value="UniProtKB-SubCell"/>
</dbReference>
<dbReference type="SMART" id="SM00360">
    <property type="entry name" value="RRM"/>
    <property type="match status" value="1"/>
</dbReference>
<gene>
    <name evidence="7" type="ORF">AMS68_002920</name>
</gene>
<name>A0A6H0XRR6_9PEZI</name>
<evidence type="ECO:0000256" key="5">
    <source>
        <dbReference type="SAM" id="MobiDB-lite"/>
    </source>
</evidence>
<evidence type="ECO:0000313" key="7">
    <source>
        <dbReference type="EMBL" id="QIW97402.1"/>
    </source>
</evidence>
<evidence type="ECO:0000256" key="2">
    <source>
        <dbReference type="ARBA" id="ARBA00022884"/>
    </source>
</evidence>
<evidence type="ECO:0000313" key="8">
    <source>
        <dbReference type="Proteomes" id="UP000503462"/>
    </source>
</evidence>
<feature type="region of interest" description="Disordered" evidence="5">
    <location>
        <begin position="283"/>
        <end position="314"/>
    </location>
</feature>
<evidence type="ECO:0000259" key="6">
    <source>
        <dbReference type="PROSITE" id="PS50102"/>
    </source>
</evidence>
<proteinExistence type="predicted"/>
<accession>A0A6H0XRR6</accession>
<dbReference type="InterPro" id="IPR012677">
    <property type="entry name" value="Nucleotide-bd_a/b_plait_sf"/>
</dbReference>
<keyword evidence="8" id="KW-1185">Reference proteome</keyword>
<comment type="subcellular location">
    <subcellularLocation>
        <location evidence="1">Nucleus</location>
        <location evidence="1">Nucleolus</location>
    </subcellularLocation>
</comment>
<feature type="region of interest" description="Disordered" evidence="5">
    <location>
        <begin position="331"/>
        <end position="388"/>
    </location>
</feature>
<evidence type="ECO:0000256" key="3">
    <source>
        <dbReference type="ARBA" id="ARBA00023242"/>
    </source>
</evidence>
<protein>
    <recommendedName>
        <fullName evidence="6">RRM domain-containing protein</fullName>
    </recommendedName>
</protein>
<dbReference type="PANTHER" id="PTHR46754">
    <property type="entry name" value="MKI67 FHA DOMAIN-INTERACTING NUCLEOLAR PHOSPHOPROTEIN"/>
    <property type="match status" value="1"/>
</dbReference>
<dbReference type="Proteomes" id="UP000503462">
    <property type="component" value="Chromosome 2"/>
</dbReference>